<evidence type="ECO:0000313" key="1">
    <source>
        <dbReference type="EMBL" id="KAK7059341.1"/>
    </source>
</evidence>
<name>A0AAW0E261_9AGAR</name>
<proteinExistence type="predicted"/>
<reference evidence="1 2" key="1">
    <citation type="journal article" date="2024" name="J Genomics">
        <title>Draft genome sequencing and assembly of Favolaschia claudopus CIRM-BRFM 2984 isolated from oak limbs.</title>
        <authorList>
            <person name="Navarro D."/>
            <person name="Drula E."/>
            <person name="Chaduli D."/>
            <person name="Cazenave R."/>
            <person name="Ahrendt S."/>
            <person name="Wang J."/>
            <person name="Lipzen A."/>
            <person name="Daum C."/>
            <person name="Barry K."/>
            <person name="Grigoriev I.V."/>
            <person name="Favel A."/>
            <person name="Rosso M.N."/>
            <person name="Martin F."/>
        </authorList>
    </citation>
    <scope>NUCLEOTIDE SEQUENCE [LARGE SCALE GENOMIC DNA]</scope>
    <source>
        <strain evidence="1 2">CIRM-BRFM 2984</strain>
    </source>
</reference>
<keyword evidence="2" id="KW-1185">Reference proteome</keyword>
<comment type="caution">
    <text evidence="1">The sequence shown here is derived from an EMBL/GenBank/DDBJ whole genome shotgun (WGS) entry which is preliminary data.</text>
</comment>
<accession>A0AAW0E261</accession>
<sequence>MDSRKPQDHRKLIALKREFGLWGLIIEGKYTSRIAVEESSHYAARKNRGAKENFLFRLRRRFGWDQIPFSVWAITYLAHQNNGDLSDRDDRERTEVILGESPSFLTWGIENIAADCRNRLNSKMAWKWPPVVTGRSSFEPDDGRESRT</sequence>
<organism evidence="1 2">
    <name type="scientific">Favolaschia claudopus</name>
    <dbReference type="NCBI Taxonomy" id="2862362"/>
    <lineage>
        <taxon>Eukaryota</taxon>
        <taxon>Fungi</taxon>
        <taxon>Dikarya</taxon>
        <taxon>Basidiomycota</taxon>
        <taxon>Agaricomycotina</taxon>
        <taxon>Agaricomycetes</taxon>
        <taxon>Agaricomycetidae</taxon>
        <taxon>Agaricales</taxon>
        <taxon>Marasmiineae</taxon>
        <taxon>Mycenaceae</taxon>
        <taxon>Favolaschia</taxon>
    </lineage>
</organism>
<evidence type="ECO:0000313" key="2">
    <source>
        <dbReference type="Proteomes" id="UP001362999"/>
    </source>
</evidence>
<gene>
    <name evidence="1" type="ORF">R3P38DRAFT_2758794</name>
</gene>
<dbReference type="EMBL" id="JAWWNJ010000003">
    <property type="protein sequence ID" value="KAK7059341.1"/>
    <property type="molecule type" value="Genomic_DNA"/>
</dbReference>
<dbReference type="Proteomes" id="UP001362999">
    <property type="component" value="Unassembled WGS sequence"/>
</dbReference>
<dbReference type="AlphaFoldDB" id="A0AAW0E261"/>
<protein>
    <submittedName>
        <fullName evidence="1">Uncharacterized protein</fullName>
    </submittedName>
</protein>